<keyword evidence="2" id="KW-1185">Reference proteome</keyword>
<organism evidence="1 2">
    <name type="scientific">Echinicola strongylocentroti</name>
    <dbReference type="NCBI Taxonomy" id="1795355"/>
    <lineage>
        <taxon>Bacteria</taxon>
        <taxon>Pseudomonadati</taxon>
        <taxon>Bacteroidota</taxon>
        <taxon>Cytophagia</taxon>
        <taxon>Cytophagales</taxon>
        <taxon>Cyclobacteriaceae</taxon>
        <taxon>Echinicola</taxon>
    </lineage>
</organism>
<dbReference type="KEGG" id="est:DN752_19590"/>
<reference evidence="1 2" key="1">
    <citation type="submission" date="2018-06" db="EMBL/GenBank/DDBJ databases">
        <title>Echinicola strongylocentroti sp. nov., isolated from a sea urchin Strongylocentrotus intermedius.</title>
        <authorList>
            <person name="Bae S.S."/>
        </authorList>
    </citation>
    <scope>NUCLEOTIDE SEQUENCE [LARGE SCALE GENOMIC DNA]</scope>
    <source>
        <strain evidence="1 2">MEBiC08714</strain>
    </source>
</reference>
<gene>
    <name evidence="1" type="ORF">DN752_19590</name>
</gene>
<evidence type="ECO:0000313" key="1">
    <source>
        <dbReference type="EMBL" id="AWW32165.1"/>
    </source>
</evidence>
<proteinExistence type="predicted"/>
<dbReference type="AlphaFoldDB" id="A0A2Z4IMN6"/>
<dbReference type="Proteomes" id="UP000248688">
    <property type="component" value="Chromosome"/>
</dbReference>
<protein>
    <submittedName>
        <fullName evidence="1">Uncharacterized protein</fullName>
    </submittedName>
</protein>
<sequence>MTEEMMLVPKRVLKMVSVDGFISCYYSMMKNRNTREEAYESCEDLHEKYFGRRKYSGFDSFKKILYRKINRK</sequence>
<dbReference type="EMBL" id="CP030041">
    <property type="protein sequence ID" value="AWW32165.1"/>
    <property type="molecule type" value="Genomic_DNA"/>
</dbReference>
<accession>A0A2Z4IMN6</accession>
<evidence type="ECO:0000313" key="2">
    <source>
        <dbReference type="Proteomes" id="UP000248688"/>
    </source>
</evidence>
<name>A0A2Z4IMN6_9BACT</name>